<feature type="compositionally biased region" description="Low complexity" evidence="1">
    <location>
        <begin position="204"/>
        <end position="218"/>
    </location>
</feature>
<evidence type="ECO:0000313" key="4">
    <source>
        <dbReference type="Proteomes" id="UP000070089"/>
    </source>
</evidence>
<feature type="domain" description="Rubicon Homology" evidence="2">
    <location>
        <begin position="681"/>
        <end position="838"/>
    </location>
</feature>
<name>A0A132P153_GIAIN</name>
<dbReference type="InterPro" id="IPR025258">
    <property type="entry name" value="RH_dom"/>
</dbReference>
<feature type="region of interest" description="Disordered" evidence="1">
    <location>
        <begin position="201"/>
        <end position="277"/>
    </location>
</feature>
<dbReference type="VEuPathDB" id="GiardiaDB:QR46_0284"/>
<organism evidence="3 4">
    <name type="scientific">Giardia duodenalis assemblage B</name>
    <dbReference type="NCBI Taxonomy" id="1394984"/>
    <lineage>
        <taxon>Eukaryota</taxon>
        <taxon>Metamonada</taxon>
        <taxon>Diplomonadida</taxon>
        <taxon>Hexamitidae</taxon>
        <taxon>Giardiinae</taxon>
        <taxon>Giardia</taxon>
    </lineage>
</organism>
<proteinExistence type="predicted"/>
<dbReference type="EMBL" id="JXTI01000004">
    <property type="protein sequence ID" value="KWX15702.1"/>
    <property type="molecule type" value="Genomic_DNA"/>
</dbReference>
<feature type="compositionally biased region" description="Basic and acidic residues" evidence="1">
    <location>
        <begin position="251"/>
        <end position="263"/>
    </location>
</feature>
<dbReference type="Proteomes" id="UP000070089">
    <property type="component" value="Unassembled WGS sequence"/>
</dbReference>
<gene>
    <name evidence="3" type="ORF">QR46_0284</name>
</gene>
<protein>
    <recommendedName>
        <fullName evidence="2">Rubicon Homology domain-containing protein</fullName>
    </recommendedName>
</protein>
<feature type="compositionally biased region" description="Low complexity" evidence="1">
    <location>
        <begin position="233"/>
        <end position="243"/>
    </location>
</feature>
<evidence type="ECO:0000313" key="3">
    <source>
        <dbReference type="EMBL" id="KWX15702.1"/>
    </source>
</evidence>
<evidence type="ECO:0000259" key="2">
    <source>
        <dbReference type="Pfam" id="PF13901"/>
    </source>
</evidence>
<feature type="compositionally biased region" description="Low complexity" evidence="1">
    <location>
        <begin position="264"/>
        <end position="277"/>
    </location>
</feature>
<comment type="caution">
    <text evidence="3">The sequence shown here is derived from an EMBL/GenBank/DDBJ whole genome shotgun (WGS) entry which is preliminary data.</text>
</comment>
<evidence type="ECO:0000256" key="1">
    <source>
        <dbReference type="SAM" id="MobiDB-lite"/>
    </source>
</evidence>
<dbReference type="AlphaFoldDB" id="A0A132P153"/>
<accession>A0A132P153</accession>
<dbReference type="Pfam" id="PF13901">
    <property type="entry name" value="RH_dom"/>
    <property type="match status" value="1"/>
</dbReference>
<sequence length="840" mass="91338">MNTTFPSKKIHMSVYDLSETDLVDALDFLIEYIRYGEEKHDSIWTDKDPVTQRLTEVLACIFTKGSKQEYVWASIGEYVVQQQLQEPLRIFQAISSNSELQHVDEQTKILALTRLLLTEDQFVSLFTGFCESSTSEMYPEPSVVSHAKRRGKVIKYLMRAHDAGAKFQLAMLPPADVVPGTLAQYQLAAIDGKRLYREQAGLNSSQQSTAPSSISSSTVHTAELSQPAPPTPSVVQPSVSTASLNIVVTETKPEPEPKSESKEPQLLPVPAPASLSPEDGLVFERHSEVSFQSNILSTAAPIEKKPLPSTVPDPALSLAKPATVVTPIIAQVPQKPSTQPPAPALAPKPVGYAPAQALSLDTTTDDAALLKSLTKSSSVQLIAGVPINISSGQNKDAIAAKSVQPASLKAAPVPTVSQTMQLESRTTESNPSVSTGLSVSSVKANALTSILPAPSDNRGSETEEVKSIFARANLLIDANKSLLGDTCPTINDELKKITKRVAVVETAIDINTLGDEGLVMDVLSNVPVERAVLSEKGNCEMVSFTGKALVTDSVVNYWVRLATLATEGDGFNKVGKSKHKGKQDRTLGVVPSAPTCSSKTFSFNVEHYTFDKIATGVGSSVTPLLCTENSLSVNTYTYTLKDYSRPSNLSKIITGLQDGKCAGCDSSLSTLSPEEQEGLLFCHYTGRVYCNQCSLIVNKHIIPSKVLSSKRDTTEYTVGAASYKILERYWKQPNLETDYLLSVRMDLDTAFNSCLQKRTKLSQCFKNRDSCVDLANIFSTAEDQAYYYKQHVLSDGTQNFYWSMSDIVSILLNKQIALVERLCNEIQTHSVTCSTCQAIF</sequence>
<dbReference type="OrthoDB" id="10257539at2759"/>
<reference evidence="3 4" key="1">
    <citation type="journal article" date="2015" name="Mol. Biochem. Parasitol.">
        <title>Identification of polymorphic genes for use in assemblage B genotyping assays through comparative genomics of multiple assemblage B Giardia duodenalis isolates.</title>
        <authorList>
            <person name="Wielinga C."/>
            <person name="Thompson R.C."/>
            <person name="Monis P."/>
            <person name="Ryan U."/>
        </authorList>
    </citation>
    <scope>NUCLEOTIDE SEQUENCE [LARGE SCALE GENOMIC DNA]</scope>
    <source>
        <strain evidence="3 4">BAH15c1</strain>
    </source>
</reference>